<dbReference type="Pfam" id="PF13560">
    <property type="entry name" value="HTH_31"/>
    <property type="match status" value="1"/>
</dbReference>
<dbReference type="SMART" id="SM00530">
    <property type="entry name" value="HTH_XRE"/>
    <property type="match status" value="1"/>
</dbReference>
<dbReference type="SUPFAM" id="SSF47413">
    <property type="entry name" value="lambda repressor-like DNA-binding domains"/>
    <property type="match status" value="1"/>
</dbReference>
<protein>
    <submittedName>
        <fullName evidence="2">Helix-turn-helix transcriptional regulator</fullName>
    </submittedName>
</protein>
<keyword evidence="3" id="KW-1185">Reference proteome</keyword>
<feature type="domain" description="HTH cro/C1-type" evidence="1">
    <location>
        <begin position="64"/>
        <end position="115"/>
    </location>
</feature>
<sequence length="316" mass="34910">MHSASAPTPHPTRAELSWDQRYHPAPCLLRDDRAMDRSELAALLRQARTRIQPRDVGLPAGTRRQVPGLRREEVAQLAGVSVDYVVRLEQGRGPHPSTAVLTALSRALRLDDNDRDLLFRLAGSAPPQAGRIAQVVRPSVLRLLDRMVDLPTLVMSAKGDVLAWNPMAAALLGDFSAVPPARRNIIRECFLGTEPGRVRFTPEELHSVGAYGVGTLRSAKARYPDDPDLDRLITELRTHSCEFEQLWHERPSVQWRSATKTIDHPELGTLVLECDTLLVPDADQTVVVYSAAPDTPAASALDLLRITGTQQFTDHT</sequence>
<accession>A0ABW6QY34</accession>
<name>A0ABW6QY34_9NOCA</name>
<dbReference type="EMBL" id="JBIAPI010000006">
    <property type="protein sequence ID" value="MFF3225928.1"/>
    <property type="molecule type" value="Genomic_DNA"/>
</dbReference>
<proteinExistence type="predicted"/>
<dbReference type="InterPro" id="IPR010982">
    <property type="entry name" value="Lambda_DNA-bd_dom_sf"/>
</dbReference>
<dbReference type="PROSITE" id="PS50943">
    <property type="entry name" value="HTH_CROC1"/>
    <property type="match status" value="1"/>
</dbReference>
<dbReference type="Pfam" id="PF17765">
    <property type="entry name" value="MLTR_LBD"/>
    <property type="match status" value="1"/>
</dbReference>
<organism evidence="2 3">
    <name type="scientific">Nocardia suismassiliense</name>
    <dbReference type="NCBI Taxonomy" id="2077092"/>
    <lineage>
        <taxon>Bacteria</taxon>
        <taxon>Bacillati</taxon>
        <taxon>Actinomycetota</taxon>
        <taxon>Actinomycetes</taxon>
        <taxon>Mycobacteriales</taxon>
        <taxon>Nocardiaceae</taxon>
        <taxon>Nocardia</taxon>
    </lineage>
</organism>
<evidence type="ECO:0000313" key="3">
    <source>
        <dbReference type="Proteomes" id="UP001601948"/>
    </source>
</evidence>
<dbReference type="PANTHER" id="PTHR35010:SF2">
    <property type="entry name" value="BLL4672 PROTEIN"/>
    <property type="match status" value="1"/>
</dbReference>
<evidence type="ECO:0000259" key="1">
    <source>
        <dbReference type="PROSITE" id="PS50943"/>
    </source>
</evidence>
<dbReference type="Gene3D" id="1.10.260.40">
    <property type="entry name" value="lambda repressor-like DNA-binding domains"/>
    <property type="match status" value="1"/>
</dbReference>
<reference evidence="2 3" key="1">
    <citation type="submission" date="2024-10" db="EMBL/GenBank/DDBJ databases">
        <title>The Natural Products Discovery Center: Release of the First 8490 Sequenced Strains for Exploring Actinobacteria Biosynthetic Diversity.</title>
        <authorList>
            <person name="Kalkreuter E."/>
            <person name="Kautsar S.A."/>
            <person name="Yang D."/>
            <person name="Bader C.D."/>
            <person name="Teijaro C.N."/>
            <person name="Fluegel L."/>
            <person name="Davis C.M."/>
            <person name="Simpson J.R."/>
            <person name="Lauterbach L."/>
            <person name="Steele A.D."/>
            <person name="Gui C."/>
            <person name="Meng S."/>
            <person name="Li G."/>
            <person name="Viehrig K."/>
            <person name="Ye F."/>
            <person name="Su P."/>
            <person name="Kiefer A.F."/>
            <person name="Nichols A."/>
            <person name="Cepeda A.J."/>
            <person name="Yan W."/>
            <person name="Fan B."/>
            <person name="Jiang Y."/>
            <person name="Adhikari A."/>
            <person name="Zheng C.-J."/>
            <person name="Schuster L."/>
            <person name="Cowan T.M."/>
            <person name="Smanski M.J."/>
            <person name="Chevrette M.G."/>
            <person name="De Carvalho L.P.S."/>
            <person name="Shen B."/>
        </authorList>
    </citation>
    <scope>NUCLEOTIDE SEQUENCE [LARGE SCALE GENOMIC DNA]</scope>
    <source>
        <strain evidence="2 3">NPDC003040</strain>
    </source>
</reference>
<dbReference type="RefSeq" id="WP_387720769.1">
    <property type="nucleotide sequence ID" value="NZ_JBIAPI010000006.1"/>
</dbReference>
<dbReference type="Gene3D" id="3.30.450.180">
    <property type="match status" value="1"/>
</dbReference>
<gene>
    <name evidence="2" type="ORF">ACFYV7_24235</name>
</gene>
<comment type="caution">
    <text evidence="2">The sequence shown here is derived from an EMBL/GenBank/DDBJ whole genome shotgun (WGS) entry which is preliminary data.</text>
</comment>
<dbReference type="Proteomes" id="UP001601948">
    <property type="component" value="Unassembled WGS sequence"/>
</dbReference>
<dbReference type="InterPro" id="IPR001387">
    <property type="entry name" value="Cro/C1-type_HTH"/>
</dbReference>
<evidence type="ECO:0000313" key="2">
    <source>
        <dbReference type="EMBL" id="MFF3225928.1"/>
    </source>
</evidence>
<dbReference type="PANTHER" id="PTHR35010">
    <property type="entry name" value="BLL4672 PROTEIN-RELATED"/>
    <property type="match status" value="1"/>
</dbReference>
<dbReference type="InterPro" id="IPR041413">
    <property type="entry name" value="MLTR_LBD"/>
</dbReference>
<dbReference type="CDD" id="cd00093">
    <property type="entry name" value="HTH_XRE"/>
    <property type="match status" value="1"/>
</dbReference>